<gene>
    <name evidence="2" type="ORF">QVD17_07493</name>
    <name evidence="1" type="ORF">QVD17_35333</name>
</gene>
<comment type="caution">
    <text evidence="1">The sequence shown here is derived from an EMBL/GenBank/DDBJ whole genome shotgun (WGS) entry which is preliminary data.</text>
</comment>
<proteinExistence type="predicted"/>
<reference evidence="1" key="1">
    <citation type="journal article" date="2023" name="bioRxiv">
        <title>Improved chromosome-level genome assembly for marigold (Tagetes erecta).</title>
        <authorList>
            <person name="Jiang F."/>
            <person name="Yuan L."/>
            <person name="Wang S."/>
            <person name="Wang H."/>
            <person name="Xu D."/>
            <person name="Wang A."/>
            <person name="Fan W."/>
        </authorList>
    </citation>
    <scope>NUCLEOTIDE SEQUENCE</scope>
    <source>
        <strain evidence="1">WSJ</strain>
        <tissue evidence="1">Leaf</tissue>
    </source>
</reference>
<dbReference type="EMBL" id="JAUHHV010000001">
    <property type="protein sequence ID" value="KAK1441525.1"/>
    <property type="molecule type" value="Genomic_DNA"/>
</dbReference>
<organism evidence="1 3">
    <name type="scientific">Tagetes erecta</name>
    <name type="common">African marigold</name>
    <dbReference type="NCBI Taxonomy" id="13708"/>
    <lineage>
        <taxon>Eukaryota</taxon>
        <taxon>Viridiplantae</taxon>
        <taxon>Streptophyta</taxon>
        <taxon>Embryophyta</taxon>
        <taxon>Tracheophyta</taxon>
        <taxon>Spermatophyta</taxon>
        <taxon>Magnoliopsida</taxon>
        <taxon>eudicotyledons</taxon>
        <taxon>Gunneridae</taxon>
        <taxon>Pentapetalae</taxon>
        <taxon>asterids</taxon>
        <taxon>campanulids</taxon>
        <taxon>Asterales</taxon>
        <taxon>Asteraceae</taxon>
        <taxon>Asteroideae</taxon>
        <taxon>Heliantheae alliance</taxon>
        <taxon>Tageteae</taxon>
        <taxon>Tagetes</taxon>
    </lineage>
</organism>
<accession>A0AAD8K186</accession>
<dbReference type="EMBL" id="JAUHHV010000009">
    <property type="protein sequence ID" value="KAK1413558.1"/>
    <property type="molecule type" value="Genomic_DNA"/>
</dbReference>
<name>A0AAD8K186_TARER</name>
<dbReference type="Proteomes" id="UP001229421">
    <property type="component" value="Unassembled WGS sequence"/>
</dbReference>
<keyword evidence="3" id="KW-1185">Reference proteome</keyword>
<evidence type="ECO:0000313" key="2">
    <source>
        <dbReference type="EMBL" id="KAK1441525.1"/>
    </source>
</evidence>
<dbReference type="AlphaFoldDB" id="A0AAD8K186"/>
<evidence type="ECO:0000313" key="3">
    <source>
        <dbReference type="Proteomes" id="UP001229421"/>
    </source>
</evidence>
<protein>
    <submittedName>
        <fullName evidence="1">Uncharacterized protein</fullName>
    </submittedName>
</protein>
<sequence length="191" mass="21740">MSDNNNYPYMQDLSDQNSINNPMNNPLMPGAQGWPIEISSEQLMPEAPVEGFDENEVNSHVTLAEPWNVAEFDPNDWTFTPSPSVVLALPVPHGEGTSRPRIQVNSTQELFSAPPIERNVFASEYPIENHSQHYPHHTNEENPVDFHPIEYLNDDYKRIFTGCMADEIKVGMKLVKIAKKLRKIGEDLMHK</sequence>
<evidence type="ECO:0000313" key="1">
    <source>
        <dbReference type="EMBL" id="KAK1413558.1"/>
    </source>
</evidence>